<keyword evidence="5" id="KW-0862">Zinc</keyword>
<dbReference type="PANTHER" id="PTHR42648:SF28">
    <property type="entry name" value="TRANSPOSON-ENCODED PROTEIN WITH RIBONUCLEASE H-LIKE AND RETROVIRUS ZINC FINGER-LIKE DOMAINS"/>
    <property type="match status" value="1"/>
</dbReference>
<feature type="region of interest" description="Disordered" evidence="6">
    <location>
        <begin position="1006"/>
        <end position="1041"/>
    </location>
</feature>
<dbReference type="EMBL" id="LBMM01003976">
    <property type="protein sequence ID" value="KMQ92933.1"/>
    <property type="molecule type" value="Genomic_DNA"/>
</dbReference>
<dbReference type="PROSITE" id="PS50994">
    <property type="entry name" value="INTEGRASE"/>
    <property type="match status" value="1"/>
</dbReference>
<dbReference type="STRING" id="67767.A0A0J7KRG1"/>
<evidence type="ECO:0000256" key="6">
    <source>
        <dbReference type="SAM" id="MobiDB-lite"/>
    </source>
</evidence>
<dbReference type="PROSITE" id="PS50158">
    <property type="entry name" value="ZF_CCHC"/>
    <property type="match status" value="1"/>
</dbReference>
<keyword evidence="10" id="KW-1185">Reference proteome</keyword>
<keyword evidence="4" id="KW-0378">Hydrolase</keyword>
<dbReference type="InterPro" id="IPR001878">
    <property type="entry name" value="Znf_CCHC"/>
</dbReference>
<evidence type="ECO:0000313" key="10">
    <source>
        <dbReference type="Proteomes" id="UP000036403"/>
    </source>
</evidence>
<dbReference type="SUPFAM" id="SSF56672">
    <property type="entry name" value="DNA/RNA polymerases"/>
    <property type="match status" value="1"/>
</dbReference>
<dbReference type="Pfam" id="PF22936">
    <property type="entry name" value="Pol_BBD"/>
    <property type="match status" value="1"/>
</dbReference>
<dbReference type="InterPro" id="IPR013103">
    <property type="entry name" value="RVT_2"/>
</dbReference>
<gene>
    <name evidence="9" type="ORF">RF55_7023</name>
</gene>
<dbReference type="GO" id="GO:0042575">
    <property type="term" value="C:DNA polymerase complex"/>
    <property type="evidence" value="ECO:0007669"/>
    <property type="project" value="UniProtKB-ARBA"/>
</dbReference>
<evidence type="ECO:0000256" key="3">
    <source>
        <dbReference type="ARBA" id="ARBA00022750"/>
    </source>
</evidence>
<feature type="compositionally biased region" description="Basic and acidic residues" evidence="6">
    <location>
        <begin position="216"/>
        <end position="225"/>
    </location>
</feature>
<feature type="domain" description="Integrase catalytic" evidence="8">
    <location>
        <begin position="771"/>
        <end position="938"/>
    </location>
</feature>
<dbReference type="GO" id="GO:0006508">
    <property type="term" value="P:proteolysis"/>
    <property type="evidence" value="ECO:0007669"/>
    <property type="project" value="UniProtKB-KW"/>
</dbReference>
<dbReference type="SUPFAM" id="SSF57756">
    <property type="entry name" value="Retrovirus zinc finger-like domains"/>
    <property type="match status" value="1"/>
</dbReference>
<reference evidence="9 10" key="1">
    <citation type="submission" date="2015-04" db="EMBL/GenBank/DDBJ databases">
        <title>Lasius niger genome sequencing.</title>
        <authorList>
            <person name="Konorov E.A."/>
            <person name="Nikitin M.A."/>
            <person name="Kirill M.V."/>
            <person name="Chang P."/>
        </authorList>
    </citation>
    <scope>NUCLEOTIDE SEQUENCE [LARGE SCALE GENOMIC DNA]</scope>
    <source>
        <tissue evidence="9">Whole</tissue>
    </source>
</reference>
<dbReference type="GO" id="GO:0008270">
    <property type="term" value="F:zinc ion binding"/>
    <property type="evidence" value="ECO:0007669"/>
    <property type="project" value="UniProtKB-KW"/>
</dbReference>
<evidence type="ECO:0000256" key="5">
    <source>
        <dbReference type="PROSITE-ProRule" id="PRU00047"/>
    </source>
</evidence>
<dbReference type="GO" id="GO:0015074">
    <property type="term" value="P:DNA integration"/>
    <property type="evidence" value="ECO:0007669"/>
    <property type="project" value="InterPro"/>
</dbReference>
<name>A0A0J7KRG1_LASNI</name>
<organism evidence="9 10">
    <name type="scientific">Lasius niger</name>
    <name type="common">Black garden ant</name>
    <dbReference type="NCBI Taxonomy" id="67767"/>
    <lineage>
        <taxon>Eukaryota</taxon>
        <taxon>Metazoa</taxon>
        <taxon>Ecdysozoa</taxon>
        <taxon>Arthropoda</taxon>
        <taxon>Hexapoda</taxon>
        <taxon>Insecta</taxon>
        <taxon>Pterygota</taxon>
        <taxon>Neoptera</taxon>
        <taxon>Endopterygota</taxon>
        <taxon>Hymenoptera</taxon>
        <taxon>Apocrita</taxon>
        <taxon>Aculeata</taxon>
        <taxon>Formicoidea</taxon>
        <taxon>Formicidae</taxon>
        <taxon>Formicinae</taxon>
        <taxon>Lasius</taxon>
        <taxon>Lasius</taxon>
    </lineage>
</organism>
<dbReference type="InterPro" id="IPR036397">
    <property type="entry name" value="RNaseH_sf"/>
</dbReference>
<dbReference type="Pfam" id="PF07727">
    <property type="entry name" value="RVT_2"/>
    <property type="match status" value="1"/>
</dbReference>
<accession>A0A0J7KRG1</accession>
<dbReference type="Pfam" id="PF14223">
    <property type="entry name" value="Retrotran_gag_2"/>
    <property type="match status" value="1"/>
</dbReference>
<dbReference type="GO" id="GO:0004190">
    <property type="term" value="F:aspartic-type endopeptidase activity"/>
    <property type="evidence" value="ECO:0007669"/>
    <property type="project" value="UniProtKB-KW"/>
</dbReference>
<feature type="region of interest" description="Disordered" evidence="6">
    <location>
        <begin position="252"/>
        <end position="288"/>
    </location>
</feature>
<dbReference type="InterPro" id="IPR012337">
    <property type="entry name" value="RNaseH-like_sf"/>
</dbReference>
<dbReference type="InterPro" id="IPR054722">
    <property type="entry name" value="PolX-like_BBD"/>
</dbReference>
<keyword evidence="3" id="KW-0064">Aspartyl protease</keyword>
<dbReference type="InterPro" id="IPR057670">
    <property type="entry name" value="SH3_retrovirus"/>
</dbReference>
<feature type="compositionally biased region" description="Basic and acidic residues" evidence="6">
    <location>
        <begin position="258"/>
        <end position="269"/>
    </location>
</feature>
<dbReference type="Pfam" id="PF13976">
    <property type="entry name" value="gag_pre-integrs"/>
    <property type="match status" value="1"/>
</dbReference>
<evidence type="ECO:0000256" key="1">
    <source>
        <dbReference type="ARBA" id="ARBA00022670"/>
    </source>
</evidence>
<evidence type="ECO:0000313" key="9">
    <source>
        <dbReference type="EMBL" id="KMQ92933.1"/>
    </source>
</evidence>
<dbReference type="InterPro" id="IPR039537">
    <property type="entry name" value="Retrotran_Ty1/copia-like"/>
</dbReference>
<keyword evidence="1" id="KW-0645">Protease</keyword>
<proteinExistence type="predicted"/>
<dbReference type="SUPFAM" id="SSF53098">
    <property type="entry name" value="Ribonuclease H-like"/>
    <property type="match status" value="1"/>
</dbReference>
<dbReference type="InterPro" id="IPR043502">
    <property type="entry name" value="DNA/RNA_pol_sf"/>
</dbReference>
<keyword evidence="2" id="KW-0479">Metal-binding</keyword>
<dbReference type="Pfam" id="PF25597">
    <property type="entry name" value="SH3_retrovirus"/>
    <property type="match status" value="1"/>
</dbReference>
<dbReference type="PaxDb" id="67767-A0A0J7KRG1"/>
<protein>
    <submittedName>
        <fullName evidence="9">Integrase core domain protein</fullName>
    </submittedName>
</protein>
<evidence type="ECO:0000259" key="7">
    <source>
        <dbReference type="PROSITE" id="PS50158"/>
    </source>
</evidence>
<sequence length="1621" mass="182893">MPDELSLGHLPKFDGSNFLGWKFQVKASLIAGSVYDIVDGTRVRPAAAQEELLKAWIKNNAKAMVIISRAMEYKQLEPLLVCKTAKEMWDKLGQIHAQNSASNRLLLTQRFHEYRMGATDTVVQHVAKVQNMATQLLDLGENVSDITIMAKILASLTSKFSTLQTAWDSVDPARQTLENLKDRLIKEENRLDAEGGEAVAFAATRNTGKKAGGTRNKQDSKNKGDKKARREKKKKDVECYCCQEKGHYARDCPTGKQNKGDRDEKESRECAFVAASSESKTNGRESSRYSGLSTELKSRWLRLDKTPIAKCAGTTVHVVLSMSYRHYAVTVSLYVDKADDVRTVLSWHLHSDPRTIMNTPRTSCRIDDIAGGQYLHLGFEEGVKSILQITPLNMIPNNLEIDFHIDGVSLDSASNVQLYPIQIRIANIRKSKPEIVGVWKGSSKPTSAIELLKPFVNDVLEVRNNNGIIFNGKKLTFNLRCFIADAVARAFVLGHQGHKSRVPCSKCWVIGTSVRQGVMIYSGVDHRLRTNEEYAMCLDGEHHSENAVASGCHSDSMLSHACVHSTISVPTFGYRGRDIWYTDSGASRHIIYRREWLTEFRPGRGTTISLGDNAECEVAGEGTIVIEKLVNGVWREARIENVLYVPAVRSNLFSVGVCTSKGFEVRFASDCVHLMDKNKVVATGVKQSNEIYRMLFRVKSVRNIGEVNVSTTSLKVWHERLGHLNKRALCDLVKKGLVEGVKVANENEFFCDTCQLGKAHRLPFKTVEKKANTKPGEFIHSDVCGPMSETSPGGARYFVTFIDDASGFRHVYFLKHKSDVFDRFKKFERLIANKFGQPMKVLRSDNGREYCNEKMAQYLSTRGIKFEPSVPHTPEQNGKSERGNRSIVECARTMLKAKDLPTSLWAEAVNTAVYLQNRVLSSKSKEGKTPYEIWTGENPDLSHVKVFGSEAFVHVPKQFTKKFDARSKRVLFVGYEGDSTNYRLYNPDTRSVTVSRNVVFHEVRKEAEPPQVENEELTLLTGGDSDGDEQPEQENPVREVPMEPEIRNVTPEPAVGDGVVRARRDAERQLPSDESRRLRDRATLRGPARYEINLAEYEAPTTFKEAISGRDSSKWVESIREELEAHEKNNTWTIVPREIKKKTIDSKWIFKVMRDATGHIYRFKARLCARGFQQREGIDYTKTFSPVVRYDSLRVLLALVALEDLELVQFDVKTAFLYGNLEEEIHMEVPNGVNAEDSASVVCRLNKSLYGLKQTPRCWNRKFSGFLKQFNFKETSADKCVFTGHYEGSSVYLALFVDDGLLACKSREVIEQITTRLSQEFEITLGDGSSFVGLQICRDRARKSVFIHQSAYVKRILEKFRMNEAKAVSVPADPHSALCPVEKNEYVSNVPYREAVGSLMFVAIVSRPDIAFAVNTASKFLNNHDQSHWQAVKRIFAYLVGTADLGIEYRSSGSESKLVGFSDADYAGDLETRRSTTGYLFSLASGPVTWSSRRQKIVTLSTTEAEYIAASSAAKEAVWLRNLLDEVGYRCDSPTVLYVDNQSAIKIAKNPEFHERTKHIDVRYHHIRKMVENAAIQVLYVPSEMQKADILTKALSKESFRRLRESMVILSLLENYTRYIH</sequence>
<dbReference type="Proteomes" id="UP000036403">
    <property type="component" value="Unassembled WGS sequence"/>
</dbReference>
<dbReference type="InterPro" id="IPR025724">
    <property type="entry name" value="GAG-pre-integrase_dom"/>
</dbReference>
<dbReference type="Pfam" id="PF00098">
    <property type="entry name" value="zf-CCHC"/>
    <property type="match status" value="1"/>
</dbReference>
<feature type="region of interest" description="Disordered" evidence="6">
    <location>
        <begin position="196"/>
        <end position="230"/>
    </location>
</feature>
<dbReference type="Gene3D" id="4.10.60.10">
    <property type="entry name" value="Zinc finger, CCHC-type"/>
    <property type="match status" value="1"/>
</dbReference>
<dbReference type="Gene3D" id="3.30.420.10">
    <property type="entry name" value="Ribonuclease H-like superfamily/Ribonuclease H"/>
    <property type="match status" value="1"/>
</dbReference>
<evidence type="ECO:0000259" key="8">
    <source>
        <dbReference type="PROSITE" id="PS50994"/>
    </source>
</evidence>
<dbReference type="GO" id="GO:0003676">
    <property type="term" value="F:nucleic acid binding"/>
    <property type="evidence" value="ECO:0007669"/>
    <property type="project" value="InterPro"/>
</dbReference>
<dbReference type="CDD" id="cd09272">
    <property type="entry name" value="RNase_HI_RT_Ty1"/>
    <property type="match status" value="1"/>
</dbReference>
<feature type="domain" description="CCHC-type" evidence="7">
    <location>
        <begin position="239"/>
        <end position="253"/>
    </location>
</feature>
<dbReference type="InterPro" id="IPR001584">
    <property type="entry name" value="Integrase_cat-core"/>
</dbReference>
<evidence type="ECO:0000256" key="2">
    <source>
        <dbReference type="ARBA" id="ARBA00022723"/>
    </source>
</evidence>
<dbReference type="Pfam" id="PF00665">
    <property type="entry name" value="rve"/>
    <property type="match status" value="1"/>
</dbReference>
<comment type="caution">
    <text evidence="9">The sequence shown here is derived from an EMBL/GenBank/DDBJ whole genome shotgun (WGS) entry which is preliminary data.</text>
</comment>
<keyword evidence="5" id="KW-0863">Zinc-finger</keyword>
<dbReference type="GO" id="GO:0071897">
    <property type="term" value="P:DNA biosynthetic process"/>
    <property type="evidence" value="ECO:0007669"/>
    <property type="project" value="UniProtKB-ARBA"/>
</dbReference>
<dbReference type="OrthoDB" id="6819020at2759"/>
<dbReference type="InterPro" id="IPR036875">
    <property type="entry name" value="Znf_CCHC_sf"/>
</dbReference>
<evidence type="ECO:0000256" key="4">
    <source>
        <dbReference type="ARBA" id="ARBA00022801"/>
    </source>
</evidence>
<dbReference type="PANTHER" id="PTHR42648">
    <property type="entry name" value="TRANSPOSASE, PUTATIVE-RELATED"/>
    <property type="match status" value="1"/>
</dbReference>